<feature type="repeat" description="TPR" evidence="3">
    <location>
        <begin position="133"/>
        <end position="166"/>
    </location>
</feature>
<gene>
    <name evidence="4" type="ORF">DFR44_10919</name>
</gene>
<dbReference type="SUPFAM" id="SSF48452">
    <property type="entry name" value="TPR-like"/>
    <property type="match status" value="1"/>
</dbReference>
<organism evidence="4 5">
    <name type="scientific">Hydromonas duriensis</name>
    <dbReference type="NCBI Taxonomy" id="1527608"/>
    <lineage>
        <taxon>Bacteria</taxon>
        <taxon>Pseudomonadati</taxon>
        <taxon>Pseudomonadota</taxon>
        <taxon>Betaproteobacteria</taxon>
        <taxon>Burkholderiales</taxon>
        <taxon>Burkholderiaceae</taxon>
        <taxon>Hydromonas</taxon>
    </lineage>
</organism>
<dbReference type="Pfam" id="PF13181">
    <property type="entry name" value="TPR_8"/>
    <property type="match status" value="2"/>
</dbReference>
<dbReference type="InterPro" id="IPR050498">
    <property type="entry name" value="Ycf3"/>
</dbReference>
<dbReference type="AlphaFoldDB" id="A0A4R6Y832"/>
<dbReference type="InterPro" id="IPR019734">
    <property type="entry name" value="TPR_rpt"/>
</dbReference>
<dbReference type="Proteomes" id="UP000294480">
    <property type="component" value="Unassembled WGS sequence"/>
</dbReference>
<evidence type="ECO:0000313" key="4">
    <source>
        <dbReference type="EMBL" id="TDR31502.1"/>
    </source>
</evidence>
<keyword evidence="2 3" id="KW-0802">TPR repeat</keyword>
<keyword evidence="1" id="KW-0677">Repeat</keyword>
<dbReference type="NCBIfam" id="TIGR02521">
    <property type="entry name" value="type_IV_pilW"/>
    <property type="match status" value="1"/>
</dbReference>
<dbReference type="InterPro" id="IPR013360">
    <property type="entry name" value="Pilus_4_PilW"/>
</dbReference>
<accession>A0A4R6Y832</accession>
<dbReference type="PROSITE" id="PS50005">
    <property type="entry name" value="TPR"/>
    <property type="match status" value="1"/>
</dbReference>
<dbReference type="RefSeq" id="WP_133619885.1">
    <property type="nucleotide sequence ID" value="NZ_SNZE01000009.1"/>
</dbReference>
<dbReference type="PANTHER" id="PTHR44858">
    <property type="entry name" value="TETRATRICOPEPTIDE REPEAT PROTEIN 6"/>
    <property type="match status" value="1"/>
</dbReference>
<evidence type="ECO:0000256" key="1">
    <source>
        <dbReference type="ARBA" id="ARBA00022737"/>
    </source>
</evidence>
<name>A0A4R6Y832_9BURK</name>
<dbReference type="PROSITE" id="PS51257">
    <property type="entry name" value="PROKAR_LIPOPROTEIN"/>
    <property type="match status" value="1"/>
</dbReference>
<keyword evidence="5" id="KW-1185">Reference proteome</keyword>
<dbReference type="OrthoDB" id="9814042at2"/>
<evidence type="ECO:0000256" key="2">
    <source>
        <dbReference type="ARBA" id="ARBA00022803"/>
    </source>
</evidence>
<dbReference type="SMART" id="SM00028">
    <property type="entry name" value="TPR"/>
    <property type="match status" value="4"/>
</dbReference>
<dbReference type="PANTHER" id="PTHR44858:SF1">
    <property type="entry name" value="UDP-N-ACETYLGLUCOSAMINE--PEPTIDE N-ACETYLGLUCOSAMINYLTRANSFERASE SPINDLY-RELATED"/>
    <property type="match status" value="1"/>
</dbReference>
<sequence length="247" mass="27173">MRSALMLFVACMFSACVNTSRMDKTLAYAQVHTELAVNYFDVGQVGIAVREAELALSAAPSYAPAHNLLALMYAQLRQNDKADVHFNQALAGASNTTDVRNNYAWFLCGSGRADEAMVQFAKVLRDPLYVSMDKALVNAGVCAARMGRFDLAHSYLNAALDVNPKNAVAYLYRAHMAVSEKRFDAAREDARAAEILQDKSKLLWLNVRLAQAQKQLSEESRLIAALLLDAPTSDEAAWARAGDFNQF</sequence>
<reference evidence="4 5" key="1">
    <citation type="submission" date="2019-03" db="EMBL/GenBank/DDBJ databases">
        <title>Genomic Encyclopedia of Type Strains, Phase IV (KMG-IV): sequencing the most valuable type-strain genomes for metagenomic binning, comparative biology and taxonomic classification.</title>
        <authorList>
            <person name="Goeker M."/>
        </authorList>
    </citation>
    <scope>NUCLEOTIDE SEQUENCE [LARGE SCALE GENOMIC DNA]</scope>
    <source>
        <strain evidence="4 5">DSM 102852</strain>
    </source>
</reference>
<evidence type="ECO:0000313" key="5">
    <source>
        <dbReference type="Proteomes" id="UP000294480"/>
    </source>
</evidence>
<dbReference type="InterPro" id="IPR011990">
    <property type="entry name" value="TPR-like_helical_dom_sf"/>
</dbReference>
<proteinExistence type="predicted"/>
<dbReference type="EMBL" id="SNZE01000009">
    <property type="protein sequence ID" value="TDR31502.1"/>
    <property type="molecule type" value="Genomic_DNA"/>
</dbReference>
<protein>
    <submittedName>
        <fullName evidence="4">Type IV pilus assembly protein PilF</fullName>
    </submittedName>
</protein>
<comment type="caution">
    <text evidence="4">The sequence shown here is derived from an EMBL/GenBank/DDBJ whole genome shotgun (WGS) entry which is preliminary data.</text>
</comment>
<dbReference type="Gene3D" id="1.25.40.10">
    <property type="entry name" value="Tetratricopeptide repeat domain"/>
    <property type="match status" value="1"/>
</dbReference>
<evidence type="ECO:0000256" key="3">
    <source>
        <dbReference type="PROSITE-ProRule" id="PRU00339"/>
    </source>
</evidence>